<comment type="similarity">
    <text evidence="7">Belongs to the ComGC family.</text>
</comment>
<evidence type="ECO:0000256" key="3">
    <source>
        <dbReference type="ARBA" id="ARBA00022481"/>
    </source>
</evidence>
<keyword evidence="5" id="KW-1133">Transmembrane helix</keyword>
<sequence>MKKGFTLMEMVLVMVIIVILFLLTVPNISNTLKTVNDKGCDAQLKIVDAAILQYILKVDKTPTSIGQLVSENIITQRQTQCQDGTNIGISNGQAVTQ</sequence>
<dbReference type="GO" id="GO:0005886">
    <property type="term" value="C:plasma membrane"/>
    <property type="evidence" value="ECO:0007669"/>
    <property type="project" value="UniProtKB-SubCell"/>
</dbReference>
<evidence type="ECO:0000313" key="9">
    <source>
        <dbReference type="Proteomes" id="UP000063781"/>
    </source>
</evidence>
<keyword evidence="4" id="KW-0812">Transmembrane</keyword>
<keyword evidence="9" id="KW-1185">Reference proteome</keyword>
<accession>A0A0X8GZK7</accession>
<dbReference type="InterPro" id="IPR012902">
    <property type="entry name" value="N_methyl_site"/>
</dbReference>
<dbReference type="NCBIfam" id="TIGR02532">
    <property type="entry name" value="IV_pilin_GFxxxE"/>
    <property type="match status" value="1"/>
</dbReference>
<keyword evidence="2" id="KW-1003">Cell membrane</keyword>
<dbReference type="AlphaFoldDB" id="A0A0X8GZK7"/>
<evidence type="ECO:0000256" key="7">
    <source>
        <dbReference type="ARBA" id="ARBA00043982"/>
    </source>
</evidence>
<dbReference type="OrthoDB" id="1798043at2"/>
<dbReference type="NCBIfam" id="NF040999">
    <property type="entry name" value="pilin_ComGC"/>
    <property type="match status" value="1"/>
</dbReference>
<comment type="subcellular location">
    <subcellularLocation>
        <location evidence="1">Cell membrane</location>
        <topology evidence="1">Single-pass membrane protein</topology>
    </subcellularLocation>
</comment>
<gene>
    <name evidence="8" type="ORF">AOC36_04995</name>
</gene>
<evidence type="ECO:0000256" key="5">
    <source>
        <dbReference type="ARBA" id="ARBA00022989"/>
    </source>
</evidence>
<evidence type="ECO:0000256" key="6">
    <source>
        <dbReference type="ARBA" id="ARBA00023136"/>
    </source>
</evidence>
<dbReference type="STRING" id="1514105.AOC36_04995"/>
<dbReference type="RefSeq" id="WP_067632046.1">
    <property type="nucleotide sequence ID" value="NZ_CP013213.1"/>
</dbReference>
<name>A0A0X8GZK7_9FIRM</name>
<keyword evidence="3" id="KW-0488">Methylation</keyword>
<dbReference type="Gene3D" id="3.30.700.10">
    <property type="entry name" value="Glycoprotein, Type 4 Pilin"/>
    <property type="match status" value="1"/>
</dbReference>
<dbReference type="SUPFAM" id="SSF54523">
    <property type="entry name" value="Pili subunits"/>
    <property type="match status" value="1"/>
</dbReference>
<proteinExistence type="inferred from homology"/>
<keyword evidence="6" id="KW-0472">Membrane</keyword>
<evidence type="ECO:0000313" key="8">
    <source>
        <dbReference type="EMBL" id="AMC93354.1"/>
    </source>
</evidence>
<dbReference type="GO" id="GO:0030420">
    <property type="term" value="P:establishment of competence for transformation"/>
    <property type="evidence" value="ECO:0007669"/>
    <property type="project" value="InterPro"/>
</dbReference>
<organism evidence="8 9">
    <name type="scientific">Erysipelothrix larvae</name>
    <dbReference type="NCBI Taxonomy" id="1514105"/>
    <lineage>
        <taxon>Bacteria</taxon>
        <taxon>Bacillati</taxon>
        <taxon>Bacillota</taxon>
        <taxon>Erysipelotrichia</taxon>
        <taxon>Erysipelotrichales</taxon>
        <taxon>Erysipelotrichaceae</taxon>
        <taxon>Erysipelothrix</taxon>
    </lineage>
</organism>
<dbReference type="EMBL" id="CP013213">
    <property type="protein sequence ID" value="AMC93354.1"/>
    <property type="molecule type" value="Genomic_DNA"/>
</dbReference>
<dbReference type="InterPro" id="IPR045584">
    <property type="entry name" value="Pilin-like"/>
</dbReference>
<protein>
    <submittedName>
        <fullName evidence="8">Competence protein ComGC</fullName>
    </submittedName>
</protein>
<dbReference type="PIRSF" id="PIRSF029928">
    <property type="entry name" value="Late_competence_ComGC"/>
    <property type="match status" value="1"/>
</dbReference>
<evidence type="ECO:0000256" key="1">
    <source>
        <dbReference type="ARBA" id="ARBA00004162"/>
    </source>
</evidence>
<dbReference type="InterPro" id="IPR016940">
    <property type="entry name" value="ComGC"/>
</dbReference>
<reference evidence="8 9" key="1">
    <citation type="submission" date="2015-10" db="EMBL/GenBank/DDBJ databases">
        <title>Erysipelothrix larvae sp. LV19 isolated from the larval gut of the rhinoceros beetle, Trypoxylus dichotomus.</title>
        <authorList>
            <person name="Lim S."/>
            <person name="Kim B.-C."/>
        </authorList>
    </citation>
    <scope>NUCLEOTIDE SEQUENCE [LARGE SCALE GENOMIC DNA]</scope>
    <source>
        <strain evidence="8 9">LV19</strain>
    </source>
</reference>
<dbReference type="KEGG" id="erl:AOC36_04995"/>
<evidence type="ECO:0000256" key="4">
    <source>
        <dbReference type="ARBA" id="ARBA00022692"/>
    </source>
</evidence>
<dbReference type="Pfam" id="PF07963">
    <property type="entry name" value="N_methyl"/>
    <property type="match status" value="1"/>
</dbReference>
<evidence type="ECO:0000256" key="2">
    <source>
        <dbReference type="ARBA" id="ARBA00022475"/>
    </source>
</evidence>
<dbReference type="Proteomes" id="UP000063781">
    <property type="component" value="Chromosome"/>
</dbReference>